<dbReference type="GO" id="GO:0007029">
    <property type="term" value="P:endoplasmic reticulum organization"/>
    <property type="evidence" value="ECO:0007669"/>
    <property type="project" value="TreeGrafter"/>
</dbReference>
<evidence type="ECO:0000313" key="5">
    <source>
        <dbReference type="Proteomes" id="UP001054252"/>
    </source>
</evidence>
<dbReference type="InterPro" id="IPR044552">
    <property type="entry name" value="GLIP1-5/GLL25"/>
</dbReference>
<organism evidence="4 5">
    <name type="scientific">Rubroshorea leprosula</name>
    <dbReference type="NCBI Taxonomy" id="152421"/>
    <lineage>
        <taxon>Eukaryota</taxon>
        <taxon>Viridiplantae</taxon>
        <taxon>Streptophyta</taxon>
        <taxon>Embryophyta</taxon>
        <taxon>Tracheophyta</taxon>
        <taxon>Spermatophyta</taxon>
        <taxon>Magnoliopsida</taxon>
        <taxon>eudicotyledons</taxon>
        <taxon>Gunneridae</taxon>
        <taxon>Pentapetalae</taxon>
        <taxon>rosids</taxon>
        <taxon>malvids</taxon>
        <taxon>Malvales</taxon>
        <taxon>Dipterocarpaceae</taxon>
        <taxon>Rubroshorea</taxon>
    </lineage>
</organism>
<dbReference type="PANTHER" id="PTHR45966">
    <property type="entry name" value="GDSL-LIKE LIPASE/ACYLHYDROLASE"/>
    <property type="match status" value="1"/>
</dbReference>
<keyword evidence="2 3" id="KW-0732">Signal</keyword>
<dbReference type="EMBL" id="BPVZ01000089">
    <property type="protein sequence ID" value="GKV30871.1"/>
    <property type="molecule type" value="Genomic_DNA"/>
</dbReference>
<evidence type="ECO:0000256" key="2">
    <source>
        <dbReference type="ARBA" id="ARBA00022729"/>
    </source>
</evidence>
<feature type="chain" id="PRO_5043921447" evidence="3">
    <location>
        <begin position="30"/>
        <end position="404"/>
    </location>
</feature>
<dbReference type="AlphaFoldDB" id="A0AAV5L0U8"/>
<accession>A0AAV5L0U8</accession>
<dbReference type="InterPro" id="IPR036514">
    <property type="entry name" value="SGNH_hydro_sf"/>
</dbReference>
<dbReference type="Gene3D" id="3.40.50.1110">
    <property type="entry name" value="SGNH hydrolase"/>
    <property type="match status" value="1"/>
</dbReference>
<feature type="signal peptide" evidence="3">
    <location>
        <begin position="1"/>
        <end position="29"/>
    </location>
</feature>
<reference evidence="4 5" key="1">
    <citation type="journal article" date="2021" name="Commun. Biol.">
        <title>The genome of Shorea leprosula (Dipterocarpaceae) highlights the ecological relevance of drought in aseasonal tropical rainforests.</title>
        <authorList>
            <person name="Ng K.K.S."/>
            <person name="Kobayashi M.J."/>
            <person name="Fawcett J.A."/>
            <person name="Hatakeyama M."/>
            <person name="Paape T."/>
            <person name="Ng C.H."/>
            <person name="Ang C.C."/>
            <person name="Tnah L.H."/>
            <person name="Lee C.T."/>
            <person name="Nishiyama T."/>
            <person name="Sese J."/>
            <person name="O'Brien M.J."/>
            <person name="Copetti D."/>
            <person name="Mohd Noor M.I."/>
            <person name="Ong R.C."/>
            <person name="Putra M."/>
            <person name="Sireger I.Z."/>
            <person name="Indrioko S."/>
            <person name="Kosugi Y."/>
            <person name="Izuno A."/>
            <person name="Isagi Y."/>
            <person name="Lee S.L."/>
            <person name="Shimizu K.K."/>
        </authorList>
    </citation>
    <scope>NUCLEOTIDE SEQUENCE [LARGE SCALE GENOMIC DNA]</scope>
    <source>
        <strain evidence="4">214</strain>
    </source>
</reference>
<proteinExistence type="inferred from homology"/>
<evidence type="ECO:0000256" key="3">
    <source>
        <dbReference type="SAM" id="SignalP"/>
    </source>
</evidence>
<comment type="similarity">
    <text evidence="1">Belongs to the 'GDSL' lipolytic enzyme family.</text>
</comment>
<gene>
    <name evidence="4" type="ORF">SLEP1_g39643</name>
</gene>
<dbReference type="InterPro" id="IPR001087">
    <property type="entry name" value="GDSL"/>
</dbReference>
<dbReference type="Proteomes" id="UP001054252">
    <property type="component" value="Unassembled WGS sequence"/>
</dbReference>
<dbReference type="GO" id="GO:0016298">
    <property type="term" value="F:lipase activity"/>
    <property type="evidence" value="ECO:0007669"/>
    <property type="project" value="TreeGrafter"/>
</dbReference>
<name>A0AAV5L0U8_9ROSI</name>
<sequence>MGVLLGCSLPLLFLTLFGTANLFITAVNGKECTVSKKSTLLISFGDSFFDVGNGKNEFCVPSEDPPYGKSLETQDATGRFSDGRVVLDYIAKYLGLADREGKVVAYSCTSDIQEASSPGQCEENGNWNFAIAGAGATRSAIRKSKSLSAQVTEFLEYSTKVFGGNRAKLLENGYRALYLFSIGTHDYLAQFRTIENEQDVQRVADDVTTKIVEQVKKIADYRGVRGKRIAFMSVALRYLPVLLQEYSNNDTRLHLLDKLETTHYEKLREKLEELAGGPEQATGQDPIFKYSILRYHSIIKAIMETPEIYGFDKKTVTSACCGNGCYKAHGCGSLDKEGCNDPTAHVFWDGMHTTQHINQEIARLFWNGLTDKTYPHNLQTLVGTEERRYDFSVDKELLVTWTEK</sequence>
<comment type="caution">
    <text evidence="4">The sequence shown here is derived from an EMBL/GenBank/DDBJ whole genome shotgun (WGS) entry which is preliminary data.</text>
</comment>
<evidence type="ECO:0000313" key="4">
    <source>
        <dbReference type="EMBL" id="GKV30871.1"/>
    </source>
</evidence>
<evidence type="ECO:0000256" key="1">
    <source>
        <dbReference type="ARBA" id="ARBA00008668"/>
    </source>
</evidence>
<protein>
    <submittedName>
        <fullName evidence="4">Uncharacterized protein</fullName>
    </submittedName>
</protein>
<keyword evidence="5" id="KW-1185">Reference proteome</keyword>
<dbReference type="PANTHER" id="PTHR45966:SF36">
    <property type="entry name" value="INACTIVE GDSL ESTERASE_LIPASE-LIKE PROTEIN 25"/>
    <property type="match status" value="1"/>
</dbReference>
<dbReference type="Pfam" id="PF00657">
    <property type="entry name" value="Lipase_GDSL"/>
    <property type="match status" value="1"/>
</dbReference>